<feature type="domain" description="Rab-GAP TBC" evidence="12">
    <location>
        <begin position="690"/>
        <end position="875"/>
    </location>
</feature>
<dbReference type="InterPro" id="IPR011009">
    <property type="entry name" value="Kinase-like_dom_sf"/>
</dbReference>
<evidence type="ECO:0000256" key="4">
    <source>
        <dbReference type="ARBA" id="ARBA00022679"/>
    </source>
</evidence>
<keyword evidence="4" id="KW-0808">Transferase</keyword>
<dbReference type="PROSITE" id="PS50011">
    <property type="entry name" value="PROTEIN_KINASE_DOM"/>
    <property type="match status" value="1"/>
</dbReference>
<evidence type="ECO:0000256" key="1">
    <source>
        <dbReference type="ARBA" id="ARBA00022468"/>
    </source>
</evidence>
<dbReference type="PANTHER" id="PTHR47219">
    <property type="entry name" value="RAB GTPASE-ACTIVATING PROTEIN 1-LIKE"/>
    <property type="match status" value="1"/>
</dbReference>
<keyword evidence="5 8" id="KW-0547">Nucleotide-binding</keyword>
<name>A0A1J1IRY2_9DIPT</name>
<dbReference type="Gene3D" id="1.10.10.750">
    <property type="entry name" value="Ypt/Rab-GAP domain of gyp1p, domain 1"/>
    <property type="match status" value="1"/>
</dbReference>
<dbReference type="InterPro" id="IPR022164">
    <property type="entry name" value="Kinesin-like"/>
</dbReference>
<feature type="binding site" evidence="8">
    <location>
        <position position="1205"/>
    </location>
    <ligand>
        <name>ATP</name>
        <dbReference type="ChEBI" id="CHEBI:30616"/>
    </ligand>
</feature>
<dbReference type="SUPFAM" id="SSF50729">
    <property type="entry name" value="PH domain-like"/>
    <property type="match status" value="1"/>
</dbReference>
<feature type="region of interest" description="Disordered" evidence="10">
    <location>
        <begin position="634"/>
        <end position="658"/>
    </location>
</feature>
<dbReference type="PROSITE" id="PS00107">
    <property type="entry name" value="PROTEIN_KINASE_ATP"/>
    <property type="match status" value="1"/>
</dbReference>
<gene>
    <name evidence="14" type="ORF">CLUMA_CG015881</name>
</gene>
<feature type="compositionally biased region" description="Low complexity" evidence="10">
    <location>
        <begin position="142"/>
        <end position="154"/>
    </location>
</feature>
<dbReference type="FunFam" id="1.10.472.80:FF:000027">
    <property type="entry name" value="GTPase activating protein (Evi5)"/>
    <property type="match status" value="1"/>
</dbReference>
<evidence type="ECO:0000256" key="9">
    <source>
        <dbReference type="SAM" id="Coils"/>
    </source>
</evidence>
<evidence type="ECO:0000259" key="13">
    <source>
        <dbReference type="PROSITE" id="PS51285"/>
    </source>
</evidence>
<dbReference type="GO" id="GO:0031267">
    <property type="term" value="F:small GTPase binding"/>
    <property type="evidence" value="ECO:0007669"/>
    <property type="project" value="TreeGrafter"/>
</dbReference>
<dbReference type="SUPFAM" id="SSF56112">
    <property type="entry name" value="Protein kinase-like (PK-like)"/>
    <property type="match status" value="1"/>
</dbReference>
<keyword evidence="1" id="KW-0343">GTPase activation</keyword>
<dbReference type="Gene3D" id="2.30.29.30">
    <property type="entry name" value="Pleckstrin-homology domain (PH domain)/Phosphotyrosine-binding domain (PTB)"/>
    <property type="match status" value="1"/>
</dbReference>
<evidence type="ECO:0000313" key="14">
    <source>
        <dbReference type="EMBL" id="CRL02912.1"/>
    </source>
</evidence>
<evidence type="ECO:0000256" key="3">
    <source>
        <dbReference type="ARBA" id="ARBA00022553"/>
    </source>
</evidence>
<dbReference type="SMART" id="SM00462">
    <property type="entry name" value="PTB"/>
    <property type="match status" value="1"/>
</dbReference>
<dbReference type="Gene3D" id="3.30.200.20">
    <property type="entry name" value="Phosphorylase Kinase, domain 1"/>
    <property type="match status" value="1"/>
</dbReference>
<dbReference type="PROSITE" id="PS51285">
    <property type="entry name" value="AGC_KINASE_CTER"/>
    <property type="match status" value="1"/>
</dbReference>
<dbReference type="GO" id="GO:0004674">
    <property type="term" value="F:protein serine/threonine kinase activity"/>
    <property type="evidence" value="ECO:0007669"/>
    <property type="project" value="UniProtKB-KW"/>
</dbReference>
<dbReference type="InterPro" id="IPR000719">
    <property type="entry name" value="Prot_kinase_dom"/>
</dbReference>
<dbReference type="CDD" id="cd22928">
    <property type="entry name" value="HFD_POLE3_DPB4"/>
    <property type="match status" value="1"/>
</dbReference>
<dbReference type="Proteomes" id="UP000183832">
    <property type="component" value="Unassembled WGS sequence"/>
</dbReference>
<dbReference type="SMART" id="SM00164">
    <property type="entry name" value="TBC"/>
    <property type="match status" value="1"/>
</dbReference>
<keyword evidence="2" id="KW-0723">Serine/threonine-protein kinase</keyword>
<accession>A0A1J1IRY2</accession>
<dbReference type="STRING" id="568069.A0A1J1IRY2"/>
<keyword evidence="7 8" id="KW-0067">ATP-binding</keyword>
<evidence type="ECO:0000313" key="15">
    <source>
        <dbReference type="Proteomes" id="UP000183832"/>
    </source>
</evidence>
<dbReference type="SUPFAM" id="SSF47923">
    <property type="entry name" value="Ypt/Rab-GAP domain of gyp1p"/>
    <property type="match status" value="2"/>
</dbReference>
<evidence type="ECO:0000256" key="8">
    <source>
        <dbReference type="PROSITE-ProRule" id="PRU10141"/>
    </source>
</evidence>
<dbReference type="EMBL" id="CVRI01000058">
    <property type="protein sequence ID" value="CRL02912.1"/>
    <property type="molecule type" value="Genomic_DNA"/>
</dbReference>
<dbReference type="InterPro" id="IPR017892">
    <property type="entry name" value="Pkinase_C"/>
</dbReference>
<organism evidence="14 15">
    <name type="scientific">Clunio marinus</name>
    <dbReference type="NCBI Taxonomy" id="568069"/>
    <lineage>
        <taxon>Eukaryota</taxon>
        <taxon>Metazoa</taxon>
        <taxon>Ecdysozoa</taxon>
        <taxon>Arthropoda</taxon>
        <taxon>Hexapoda</taxon>
        <taxon>Insecta</taxon>
        <taxon>Pterygota</taxon>
        <taxon>Neoptera</taxon>
        <taxon>Endopterygota</taxon>
        <taxon>Diptera</taxon>
        <taxon>Nematocera</taxon>
        <taxon>Chironomoidea</taxon>
        <taxon>Chironomidae</taxon>
        <taxon>Clunio</taxon>
    </lineage>
</organism>
<evidence type="ECO:0000259" key="12">
    <source>
        <dbReference type="PROSITE" id="PS50086"/>
    </source>
</evidence>
<dbReference type="GO" id="GO:0046982">
    <property type="term" value="F:protein heterodimerization activity"/>
    <property type="evidence" value="ECO:0007669"/>
    <property type="project" value="InterPro"/>
</dbReference>
<dbReference type="Pfam" id="PF00069">
    <property type="entry name" value="Pkinase"/>
    <property type="match status" value="1"/>
</dbReference>
<dbReference type="InterPro" id="IPR035969">
    <property type="entry name" value="Rab-GAP_TBC_sf"/>
</dbReference>
<dbReference type="SMART" id="SM00133">
    <property type="entry name" value="S_TK_X"/>
    <property type="match status" value="1"/>
</dbReference>
<dbReference type="Gene3D" id="1.10.20.10">
    <property type="entry name" value="Histone, subunit A"/>
    <property type="match status" value="1"/>
</dbReference>
<dbReference type="OrthoDB" id="295078at2759"/>
<feature type="compositionally biased region" description="Basic and acidic residues" evidence="10">
    <location>
        <begin position="128"/>
        <end position="139"/>
    </location>
</feature>
<dbReference type="InterPro" id="IPR000961">
    <property type="entry name" value="AGC-kinase_C"/>
</dbReference>
<feature type="coiled-coil region" evidence="9">
    <location>
        <begin position="935"/>
        <end position="1015"/>
    </location>
</feature>
<keyword evidence="15" id="KW-1185">Reference proteome</keyword>
<dbReference type="CDD" id="cd01211">
    <property type="entry name" value="PTB_Rab6GAP"/>
    <property type="match status" value="1"/>
</dbReference>
<dbReference type="SUPFAM" id="SSF47113">
    <property type="entry name" value="Histone-fold"/>
    <property type="match status" value="1"/>
</dbReference>
<dbReference type="InterPro" id="IPR003958">
    <property type="entry name" value="CBFA_NFYB_domain"/>
</dbReference>
<dbReference type="Pfam" id="PF00808">
    <property type="entry name" value="CBFD_NFYB_HMF"/>
    <property type="match status" value="1"/>
</dbReference>
<dbReference type="InterPro" id="IPR009072">
    <property type="entry name" value="Histone-fold"/>
</dbReference>
<keyword evidence="3" id="KW-0597">Phosphoprotein</keyword>
<evidence type="ECO:0000259" key="11">
    <source>
        <dbReference type="PROSITE" id="PS50011"/>
    </source>
</evidence>
<keyword evidence="9" id="KW-0175">Coiled coil</keyword>
<evidence type="ECO:0000256" key="10">
    <source>
        <dbReference type="SAM" id="MobiDB-lite"/>
    </source>
</evidence>
<dbReference type="Pfam" id="PF00433">
    <property type="entry name" value="Pkinase_C"/>
    <property type="match status" value="1"/>
</dbReference>
<proteinExistence type="predicted"/>
<dbReference type="Pfam" id="PF12473">
    <property type="entry name" value="DUF3694"/>
    <property type="match status" value="1"/>
</dbReference>
<dbReference type="GO" id="GO:0005096">
    <property type="term" value="F:GTPase activator activity"/>
    <property type="evidence" value="ECO:0007669"/>
    <property type="project" value="UniProtKB-KW"/>
</dbReference>
<feature type="domain" description="Protein kinase" evidence="11">
    <location>
        <begin position="1173"/>
        <end position="1423"/>
    </location>
</feature>
<evidence type="ECO:0000256" key="6">
    <source>
        <dbReference type="ARBA" id="ARBA00022777"/>
    </source>
</evidence>
<dbReference type="Gene3D" id="1.10.8.270">
    <property type="entry name" value="putative rabgap domain of human tbc1 domain family member 14 like domains"/>
    <property type="match status" value="1"/>
</dbReference>
<dbReference type="Gene3D" id="1.10.472.80">
    <property type="entry name" value="Ypt/Rab-GAP domain of gyp1p, domain 3"/>
    <property type="match status" value="1"/>
</dbReference>
<dbReference type="FunFam" id="1.10.8.270:FF:000001">
    <property type="entry name" value="TBC1 domain family member 1"/>
    <property type="match status" value="1"/>
</dbReference>
<dbReference type="PANTHER" id="PTHR47219:SF9">
    <property type="entry name" value="GTPASE ACTIVATING PROTEIN AND CENTROSOME-ASSOCIATED, ISOFORM B"/>
    <property type="match status" value="1"/>
</dbReference>
<protein>
    <submittedName>
        <fullName evidence="14">CLUMA_CG015881, isoform A</fullName>
    </submittedName>
</protein>
<sequence length="1423" mass="162224">MSEKIQELTLPLSVIQRLIKDALPPNAIAKNEAKLGISRSASVFILFLTSAATEITSSKNQKTMTADHVLQALKEIEFDHFIPELEVQLANYRRIMKDKKDRKSLNDAGGNTEKATEEVEDDVTNQKFSDKPSADENKNEISLSRKSSESSSTSDDYVVVADNKESLVSPVLEYIANENVLQDAIANNSLNIENSPSTPSVVGKSIFYDCPSNENLSLNEKKESDTDDDAATYEIDQNDGNFTIFSNVLYLGSSNIILPKSEDEILRNINELNSSSGNIGVKVKISIPNCCDGQVVLYDEESEGTIYSSFDIQFILFYARGKANSEDHACFAFSWSHGDTQETAIYQCHVFRCNVPEAVQHVSSCFAKAFQRIPQNMMACSLTTENLVVTSDMSGNPLTHASYEFLVSLEIREKITRSTYSNVVREKSCFKLRQNCDKEICITVKLNPSENLPPLFIERCFGVLLSVGKIKKQADMQLLELSAPGAYLKSSSDFQIIAKWDLNEKAFHGLNDTHKSQIITLAIDLVVKEIQEPVRFVIEAQTKVDNSESHSSRFSNSFLFQSANRRPMLKKFYVQLKENGDNTWILSSIDPSDEIVEPTPPISFNQKFKNLSKIVRSTSSVSFEFDELSPTEEASASFCSDEDEPLQSGTGEVSKDCSQDRLDSWVPVIQEWQTSGKRPKNLTMLVRSGGIPEALRCQLWQKLSYTENRQDLTDKYRILITKETKCEDIILRDVNRTFPAHEFFRDDGNGQESLYKVSRAYSAYDEEVGYCQGLSFIAATLLLHMPEEESFSVLVSIMYDYGLRELYKTNFENLSLRLFQFTCMLRDQSPDLYEHFATQKVEVHMFASQWFLTLFTARFPLPFVFQCIDLFLLDGINVLFQIAFALLSVCRKDLLSKDFESILKYIRNTLPKKFRVESQVSKLIKLASECKVKKLKKYEDEFVIQKEENEKFERMLLQYQMKYNEDRKAMRNEITQLQQRIKKYEIDEKKYESIIQDYKLIIQRQELQLEATKKSKIPENKEEKDHDNSTICSLDYATQRIRELEMELAQSKVSQVESECMNQNLQHQLNALIAKSNATESHPPPTNSWKIKWDNVVNNIPNVTQNIPSVSTFQSHISDFAHNHLNNGFRIGTEQQQKHGVCLCLILCLEETETIQLNEDIVNLGLKLGPPDFELKKVLGKGGYGKVFQVKKVTGKDAGSFFAMKVLKKASIVRNQKDTAHTRAERNILEAVKHPFIVELVYAFQTGGKLYLILEYLSGGELFMHLEREGIFLEDTTWNYLQRSEDDVSQFDTKFTKQIPVDSPEDSMLSESANMMFQGFTYVAPSVLEEMSQTRLVTPRSPRRAPRNRVDDNMLRVFPGASTSIAGISNQTQHFYPNSSHLNNNNFHNQRNPLFNHRQSPHLQGFANTPNDDSMMDVQLPNV</sequence>
<dbReference type="InterPro" id="IPR000195">
    <property type="entry name" value="Rab-GAP-TBC_dom"/>
</dbReference>
<evidence type="ECO:0000256" key="2">
    <source>
        <dbReference type="ARBA" id="ARBA00022527"/>
    </source>
</evidence>
<dbReference type="InterPro" id="IPR050302">
    <property type="entry name" value="Rab_GAP_TBC_domain"/>
</dbReference>
<dbReference type="GO" id="GO:0005524">
    <property type="term" value="F:ATP binding"/>
    <property type="evidence" value="ECO:0007669"/>
    <property type="project" value="UniProtKB-UniRule"/>
</dbReference>
<dbReference type="SMART" id="SM00220">
    <property type="entry name" value="S_TKc"/>
    <property type="match status" value="1"/>
</dbReference>
<keyword evidence="6" id="KW-0418">Kinase</keyword>
<dbReference type="PROSITE" id="PS50086">
    <property type="entry name" value="TBC_RABGAP"/>
    <property type="match status" value="1"/>
</dbReference>
<feature type="region of interest" description="Disordered" evidence="10">
    <location>
        <begin position="100"/>
        <end position="155"/>
    </location>
</feature>
<feature type="domain" description="AGC-kinase C-terminal" evidence="13">
    <location>
        <begin position="1259"/>
        <end position="1332"/>
    </location>
</feature>
<evidence type="ECO:0000256" key="7">
    <source>
        <dbReference type="ARBA" id="ARBA00022840"/>
    </source>
</evidence>
<dbReference type="InterPro" id="IPR011993">
    <property type="entry name" value="PH-like_dom_sf"/>
</dbReference>
<dbReference type="InterPro" id="IPR006020">
    <property type="entry name" value="PTB/PI_dom"/>
</dbReference>
<evidence type="ECO:0000256" key="5">
    <source>
        <dbReference type="ARBA" id="ARBA00022741"/>
    </source>
</evidence>
<reference evidence="14 15" key="1">
    <citation type="submission" date="2015-04" db="EMBL/GenBank/DDBJ databases">
        <authorList>
            <person name="Syromyatnikov M.Y."/>
            <person name="Popov V.N."/>
        </authorList>
    </citation>
    <scope>NUCLEOTIDE SEQUENCE [LARGE SCALE GENOMIC DNA]</scope>
</reference>
<dbReference type="InterPro" id="IPR017441">
    <property type="entry name" value="Protein_kinase_ATP_BS"/>
</dbReference>
<dbReference type="Pfam" id="PF00566">
    <property type="entry name" value="RabGAP-TBC"/>
    <property type="match status" value="1"/>
</dbReference>
<dbReference type="FunFam" id="3.30.200.20:FF:000587">
    <property type="entry name" value="Non-specific serine/threonine protein kinase"/>
    <property type="match status" value="1"/>
</dbReference>